<dbReference type="GO" id="GO:0008614">
    <property type="term" value="P:pyridoxine metabolic process"/>
    <property type="evidence" value="ECO:0007669"/>
    <property type="project" value="TreeGrafter"/>
</dbReference>
<dbReference type="GO" id="GO:0042823">
    <property type="term" value="P:pyridoxal phosphate biosynthetic process"/>
    <property type="evidence" value="ECO:0007669"/>
    <property type="project" value="InterPro"/>
</dbReference>
<dbReference type="SUPFAM" id="SSF52317">
    <property type="entry name" value="Class I glutamine amidotransferase-like"/>
    <property type="match status" value="1"/>
</dbReference>
<evidence type="ECO:0000256" key="1">
    <source>
        <dbReference type="ARBA" id="ARBA00022962"/>
    </source>
</evidence>
<dbReference type="InterPro" id="IPR002161">
    <property type="entry name" value="PdxT/SNO"/>
</dbReference>
<dbReference type="EMBL" id="QMWO01000066">
    <property type="protein sequence ID" value="RLG69557.1"/>
    <property type="molecule type" value="Genomic_DNA"/>
</dbReference>
<proteinExistence type="predicted"/>
<dbReference type="GO" id="GO:1903600">
    <property type="term" value="C:glutaminase complex"/>
    <property type="evidence" value="ECO:0007669"/>
    <property type="project" value="TreeGrafter"/>
</dbReference>
<dbReference type="PANTHER" id="PTHR31559">
    <property type="entry name" value="PYRIDOXAL 5'-PHOSPHATE SYNTHASE SUBUNIT SNO"/>
    <property type="match status" value="1"/>
</dbReference>
<organism evidence="2 3">
    <name type="scientific">Candidatus Iainarchaeum sp</name>
    <dbReference type="NCBI Taxonomy" id="3101447"/>
    <lineage>
        <taxon>Archaea</taxon>
        <taxon>Candidatus Iainarchaeota</taxon>
        <taxon>Candidatus Iainarchaeia</taxon>
        <taxon>Candidatus Iainarchaeales</taxon>
        <taxon>Candidatus Iainarchaeaceae</taxon>
        <taxon>Candidatus Iainarchaeum</taxon>
    </lineage>
</organism>
<dbReference type="Gene3D" id="3.40.50.880">
    <property type="match status" value="1"/>
</dbReference>
<dbReference type="NCBIfam" id="TIGR03800">
    <property type="entry name" value="PLP_synth_Pdx2"/>
    <property type="match status" value="1"/>
</dbReference>
<dbReference type="InterPro" id="IPR029062">
    <property type="entry name" value="Class_I_gatase-like"/>
</dbReference>
<dbReference type="GO" id="GO:0005829">
    <property type="term" value="C:cytosol"/>
    <property type="evidence" value="ECO:0007669"/>
    <property type="project" value="TreeGrafter"/>
</dbReference>
<sequence length="122" mass="13775">MDGNAKSWRTSDARCFYSFQAIDISVKRNAYGRQIDSFEAELKVKGFAKPFHGVFIRAPIIEHVGKNVEVLAEFGEKAVLAKQNNVLVATFHPELTNDTRIHRLFLKIIEQTAIEGNALNKN</sequence>
<gene>
    <name evidence="2" type="primary">pdxT</name>
    <name evidence="2" type="ORF">DRO07_02065</name>
</gene>
<accession>A0A497JFG5</accession>
<dbReference type="GO" id="GO:0004359">
    <property type="term" value="F:glutaminase activity"/>
    <property type="evidence" value="ECO:0007669"/>
    <property type="project" value="InterPro"/>
</dbReference>
<name>A0A497JFG5_9ARCH</name>
<dbReference type="Proteomes" id="UP000277633">
    <property type="component" value="Unassembled WGS sequence"/>
</dbReference>
<dbReference type="Pfam" id="PF01174">
    <property type="entry name" value="SNO"/>
    <property type="match status" value="1"/>
</dbReference>
<comment type="caution">
    <text evidence="2">The sequence shown here is derived from an EMBL/GenBank/DDBJ whole genome shotgun (WGS) entry which is preliminary data.</text>
</comment>
<keyword evidence="1" id="KW-0315">Glutamine amidotransferase</keyword>
<dbReference type="PROSITE" id="PS51130">
    <property type="entry name" value="PDXT_SNO_2"/>
    <property type="match status" value="1"/>
</dbReference>
<evidence type="ECO:0000313" key="3">
    <source>
        <dbReference type="Proteomes" id="UP000277633"/>
    </source>
</evidence>
<protein>
    <submittedName>
        <fullName evidence="2">Pyridoxal 5'-phosphate synthase glutaminase subunit PdxT</fullName>
    </submittedName>
</protein>
<reference evidence="2 3" key="1">
    <citation type="submission" date="2018-06" db="EMBL/GenBank/DDBJ databases">
        <title>Extensive metabolic versatility and redundancy in microbially diverse, dynamic hydrothermal sediments.</title>
        <authorList>
            <person name="Dombrowski N."/>
            <person name="Teske A."/>
            <person name="Baker B.J."/>
        </authorList>
    </citation>
    <scope>NUCLEOTIDE SEQUENCE [LARGE SCALE GENOMIC DNA]</scope>
    <source>
        <strain evidence="2">B9_G13</strain>
    </source>
</reference>
<dbReference type="AlphaFoldDB" id="A0A497JFG5"/>
<evidence type="ECO:0000313" key="2">
    <source>
        <dbReference type="EMBL" id="RLG69557.1"/>
    </source>
</evidence>
<dbReference type="PANTHER" id="PTHR31559:SF0">
    <property type="entry name" value="PYRIDOXAL 5'-PHOSPHATE SYNTHASE SUBUNIT SNO1-RELATED"/>
    <property type="match status" value="1"/>
</dbReference>